<evidence type="ECO:0000313" key="1">
    <source>
        <dbReference type="EMBL" id="KAG2393745.1"/>
    </source>
</evidence>
<dbReference type="AlphaFoldDB" id="A0AA88KY67"/>
<dbReference type="InterPro" id="IPR029056">
    <property type="entry name" value="Ribokinase-like"/>
</dbReference>
<reference evidence="1 2" key="1">
    <citation type="journal article" date="2018" name="BMC Genomics">
        <title>The genome of Naegleria lovaniensis, the basis for a comparative approach to unravel pathogenicity factors of the human pathogenic amoeba N. fowleri.</title>
        <authorList>
            <person name="Liechti N."/>
            <person name="Schurch N."/>
            <person name="Bruggmann R."/>
            <person name="Wittwer M."/>
        </authorList>
    </citation>
    <scope>NUCLEOTIDE SEQUENCE [LARGE SCALE GENOMIC DNA]</scope>
    <source>
        <strain evidence="1 2">ATCC 30569</strain>
    </source>
</reference>
<accession>A0AA88KY67</accession>
<dbReference type="Gene3D" id="3.40.1190.20">
    <property type="match status" value="1"/>
</dbReference>
<dbReference type="Proteomes" id="UP000816034">
    <property type="component" value="Unassembled WGS sequence"/>
</dbReference>
<dbReference type="GeneID" id="68099730"/>
<evidence type="ECO:0008006" key="3">
    <source>
        <dbReference type="Google" id="ProtNLM"/>
    </source>
</evidence>
<dbReference type="PANTHER" id="PTHR42774">
    <property type="entry name" value="PHOSPHOTRANSFERASE SYSTEM TRANSPORT PROTEIN"/>
    <property type="match status" value="1"/>
</dbReference>
<name>A0AA88KY67_NAELO</name>
<dbReference type="EMBL" id="PYSW02000002">
    <property type="protein sequence ID" value="KAG2393745.1"/>
    <property type="molecule type" value="Genomic_DNA"/>
</dbReference>
<dbReference type="GO" id="GO:0016301">
    <property type="term" value="F:kinase activity"/>
    <property type="evidence" value="ECO:0007669"/>
    <property type="project" value="InterPro"/>
</dbReference>
<dbReference type="PANTHER" id="PTHR42774:SF3">
    <property type="entry name" value="KETOHEXOKINASE"/>
    <property type="match status" value="1"/>
</dbReference>
<sequence length="450" mass="50954">MKFSIHCLGVMTMDYLAIMNEFPIPNSKMRTSSMEMHGGGNAANVVFHLIQMMREKIPTIMMDNEDQYTTNKPNKVQLEFIEIALISKIGNDVVGKAIYEEFAQLQCHHDDSVERTTIDLNLNNIVKSPSAQSAFSFIMITPNKQSGNDRTIINTPLSEEFSFSELTQQQKHANIDILFLDGRYSSVAISYVNTHTPKYVMMECERMRPTLELNTFLELITKSHSLFLSENFPMEYLNYVTQLDRHDSLNTWINQCISQDGYDARLISMHLLFSQLSCNNVEVPTFITCTLGSKGSIGMILHKEEEHSLEAPHIKTMEQLIQDKSSSQSDKFPQTTLSTFSLSGPSGENFQYALIYCTSHNDSKFPNIVDTTGAGDAFNAGMVFCMSRFLMETTHRKEQRKTPTLTIYELGKALKFANISAFYTCTGVGARGAGIDHEKAEKLWNELEMM</sequence>
<comment type="caution">
    <text evidence="1">The sequence shown here is derived from an EMBL/GenBank/DDBJ whole genome shotgun (WGS) entry which is preliminary data.</text>
</comment>
<dbReference type="RefSeq" id="XP_044555639.1">
    <property type="nucleotide sequence ID" value="XM_044697227.1"/>
</dbReference>
<proteinExistence type="predicted"/>
<dbReference type="InterPro" id="IPR002173">
    <property type="entry name" value="Carboh/pur_kinase_PfkB_CS"/>
</dbReference>
<protein>
    <recommendedName>
        <fullName evidence="3">Carbohydrate kinase PfkB domain-containing protein</fullName>
    </recommendedName>
</protein>
<dbReference type="PROSITE" id="PS00584">
    <property type="entry name" value="PFKB_KINASES_2"/>
    <property type="match status" value="1"/>
</dbReference>
<evidence type="ECO:0000313" key="2">
    <source>
        <dbReference type="Proteomes" id="UP000816034"/>
    </source>
</evidence>
<keyword evidence="2" id="KW-1185">Reference proteome</keyword>
<organism evidence="1 2">
    <name type="scientific">Naegleria lovaniensis</name>
    <name type="common">Amoeba</name>
    <dbReference type="NCBI Taxonomy" id="51637"/>
    <lineage>
        <taxon>Eukaryota</taxon>
        <taxon>Discoba</taxon>
        <taxon>Heterolobosea</taxon>
        <taxon>Tetramitia</taxon>
        <taxon>Eutetramitia</taxon>
        <taxon>Vahlkampfiidae</taxon>
        <taxon>Naegleria</taxon>
    </lineage>
</organism>
<dbReference type="SUPFAM" id="SSF53613">
    <property type="entry name" value="Ribokinase-like"/>
    <property type="match status" value="1"/>
</dbReference>
<dbReference type="InterPro" id="IPR052562">
    <property type="entry name" value="Ketohexokinase-related"/>
</dbReference>
<gene>
    <name evidence="1" type="ORF">C9374_007276</name>
</gene>